<accession>A0AAD3TTU6</accession>
<reference evidence="1" key="1">
    <citation type="journal article" date="2023" name="BMC Genomics">
        <title>Chromosome-level genome assemblies of Cutaneotrichosporon spp. (Trichosporonales, Basidiomycota) reveal imbalanced evolution between nucleotide sequences and chromosome synteny.</title>
        <authorList>
            <person name="Kobayashi Y."/>
            <person name="Kayamori A."/>
            <person name="Aoki K."/>
            <person name="Shiwa Y."/>
            <person name="Matsutani M."/>
            <person name="Fujita N."/>
            <person name="Sugita T."/>
            <person name="Iwasaki W."/>
            <person name="Tanaka N."/>
            <person name="Takashima M."/>
        </authorList>
    </citation>
    <scope>NUCLEOTIDE SEQUENCE</scope>
    <source>
        <strain evidence="1">HIS016</strain>
    </source>
</reference>
<gene>
    <name evidence="1" type="ORF">CspeluHIS016_0302260</name>
</gene>
<protein>
    <submittedName>
        <fullName evidence="1">Uncharacterized protein</fullName>
    </submittedName>
</protein>
<dbReference type="EMBL" id="BTCM01000003">
    <property type="protein sequence ID" value="GMK56386.1"/>
    <property type="molecule type" value="Genomic_DNA"/>
</dbReference>
<keyword evidence="2" id="KW-1185">Reference proteome</keyword>
<organism evidence="1 2">
    <name type="scientific">Cutaneotrichosporon spelunceum</name>
    <dbReference type="NCBI Taxonomy" id="1672016"/>
    <lineage>
        <taxon>Eukaryota</taxon>
        <taxon>Fungi</taxon>
        <taxon>Dikarya</taxon>
        <taxon>Basidiomycota</taxon>
        <taxon>Agaricomycotina</taxon>
        <taxon>Tremellomycetes</taxon>
        <taxon>Trichosporonales</taxon>
        <taxon>Trichosporonaceae</taxon>
        <taxon>Cutaneotrichosporon</taxon>
    </lineage>
</organism>
<name>A0AAD3TTU6_9TREE</name>
<dbReference type="Proteomes" id="UP001222932">
    <property type="component" value="Unassembled WGS sequence"/>
</dbReference>
<sequence length="376" mass="42390">MNDSPLDSTFFPDILDRVTELAQPEALLVLRALSSSVRAKSDAFLFGHVVVARHSNTYCARKTGISISTVTDADRHVRIIDLMDLALPTSIRLPPDTELVRYLPCLRWFGPALLPPFSYPSRSCDTRFNGTVVRFANLHVVDMYRATDDCGRLVFNFLYHPLCTRGGGMCMFLGAIPCFRDLVQLTVDPRTSRAIKPCLDVHVLLTPEGGLPSGGLISEGMGMLDTLACMLVDETRSLIYFEEAGMRLVFVGAEEWEEEWLNIEYGEYGEDDDMQTRFLGRIHALVCKREDRPRGLSMDQVGRRVDRISFITREQFSAEFGTLTPLVSSSYYPEPVPNVLPLPVPDNPSPLAYDEELFFDEEQPSDEEFFSDQDHP</sequence>
<dbReference type="AlphaFoldDB" id="A0AAD3TTU6"/>
<proteinExistence type="predicted"/>
<comment type="caution">
    <text evidence="1">The sequence shown here is derived from an EMBL/GenBank/DDBJ whole genome shotgun (WGS) entry which is preliminary data.</text>
</comment>
<reference evidence="1" key="2">
    <citation type="submission" date="2023-06" db="EMBL/GenBank/DDBJ databases">
        <authorList>
            <person name="Kobayashi Y."/>
            <person name="Kayamori A."/>
            <person name="Aoki K."/>
            <person name="Shiwa Y."/>
            <person name="Fujita N."/>
            <person name="Sugita T."/>
            <person name="Iwasaki W."/>
            <person name="Tanaka N."/>
            <person name="Takashima M."/>
        </authorList>
    </citation>
    <scope>NUCLEOTIDE SEQUENCE</scope>
    <source>
        <strain evidence="1">HIS016</strain>
    </source>
</reference>
<evidence type="ECO:0000313" key="2">
    <source>
        <dbReference type="Proteomes" id="UP001222932"/>
    </source>
</evidence>
<evidence type="ECO:0000313" key="1">
    <source>
        <dbReference type="EMBL" id="GMK56386.1"/>
    </source>
</evidence>